<proteinExistence type="predicted"/>
<accession>A0ABT7VAB6</accession>
<dbReference type="Gene3D" id="3.40.50.720">
    <property type="entry name" value="NAD(P)-binding Rossmann-like Domain"/>
    <property type="match status" value="1"/>
</dbReference>
<gene>
    <name evidence="1" type="primary">yqeB</name>
    <name evidence="1" type="ORF">QUW28_08110</name>
</gene>
<protein>
    <submittedName>
        <fullName evidence="1">Selenium-dependent molybdenum cofactor biosynthesis protein YqeB</fullName>
    </submittedName>
</protein>
<dbReference type="SUPFAM" id="SSF51735">
    <property type="entry name" value="NAD(P)-binding Rossmann-fold domains"/>
    <property type="match status" value="1"/>
</dbReference>
<dbReference type="InterPro" id="IPR036291">
    <property type="entry name" value="NAD(P)-bd_dom_sf"/>
</dbReference>
<comment type="caution">
    <text evidence="1">The sequence shown here is derived from an EMBL/GenBank/DDBJ whole genome shotgun (WGS) entry which is preliminary data.</text>
</comment>
<evidence type="ECO:0000313" key="1">
    <source>
        <dbReference type="EMBL" id="MDM8275448.1"/>
    </source>
</evidence>
<dbReference type="EMBL" id="JAUDDZ010000011">
    <property type="protein sequence ID" value="MDM8275448.1"/>
    <property type="molecule type" value="Genomic_DNA"/>
</dbReference>
<sequence length="263" mass="26767">MLVVIRGAGDIATGIAARLHAAGCEVVMCDIERPTTVRRTVAFSEAIRLGACEVEGVRARRVDSVQDARAAARSGDVAVLVDPEAACVRELKPSALVDAILAKRNLGTTIADAPAVIGVGPGFAAGLDCHAVVETKRGHYLGRVIWEGSAIPNTGVPGVIAGHGADRVLRAPAAGVFEPVLNIGDTVHAGDVAARVAGTDMLCTIDGVLRGLLAPGVAVTEGMKAGDIDPRGVREHCFGISDKARAVGGGVLEAVLALTGALR</sequence>
<name>A0ABT7VAB6_9ACTN</name>
<keyword evidence="2" id="KW-1185">Reference proteome</keyword>
<evidence type="ECO:0000313" key="2">
    <source>
        <dbReference type="Proteomes" id="UP001529421"/>
    </source>
</evidence>
<dbReference type="InterPro" id="IPR017695">
    <property type="entry name" value="Se-dep_Mo_hydrolase_YqeB"/>
</dbReference>
<organism evidence="1 2">
    <name type="scientific">Enorma phocaeensis</name>
    <dbReference type="NCBI Taxonomy" id="1871019"/>
    <lineage>
        <taxon>Bacteria</taxon>
        <taxon>Bacillati</taxon>
        <taxon>Actinomycetota</taxon>
        <taxon>Coriobacteriia</taxon>
        <taxon>Coriobacteriales</taxon>
        <taxon>Coriobacteriaceae</taxon>
        <taxon>Enorma</taxon>
    </lineage>
</organism>
<dbReference type="Proteomes" id="UP001529421">
    <property type="component" value="Unassembled WGS sequence"/>
</dbReference>
<reference evidence="2" key="1">
    <citation type="submission" date="2023-06" db="EMBL/GenBank/DDBJ databases">
        <title>Identification and characterization of horizontal gene transfer across gut microbiota members of farm animals based on homology search.</title>
        <authorList>
            <person name="Zeman M."/>
            <person name="Kubasova T."/>
            <person name="Jahodarova E."/>
            <person name="Nykrynova M."/>
            <person name="Rychlik I."/>
        </authorList>
    </citation>
    <scope>NUCLEOTIDE SEQUENCE [LARGE SCALE GENOMIC DNA]</scope>
    <source>
        <strain evidence="2">154_Feed</strain>
    </source>
</reference>
<dbReference type="RefSeq" id="WP_289545487.1">
    <property type="nucleotide sequence ID" value="NZ_JAUDDZ010000011.1"/>
</dbReference>
<dbReference type="NCBIfam" id="TIGR03309">
    <property type="entry name" value="matur_yqeB"/>
    <property type="match status" value="1"/>
</dbReference>